<comment type="caution">
    <text evidence="1">The sequence shown here is derived from an EMBL/GenBank/DDBJ whole genome shotgun (WGS) entry which is preliminary data.</text>
</comment>
<dbReference type="Proteomes" id="UP000077521">
    <property type="component" value="Unassembled WGS sequence"/>
</dbReference>
<dbReference type="Pfam" id="PF13911">
    <property type="entry name" value="AhpC-TSA_2"/>
    <property type="match status" value="1"/>
</dbReference>
<evidence type="ECO:0000313" key="1">
    <source>
        <dbReference type="EMBL" id="KAE8258514.1"/>
    </source>
</evidence>
<sequence>MTSSWLPYDLVSVLPRSVPKVTSATPSEGSQAPALDGVQFNKQTLVAFVRHCGCPFAQKEVILLGKAYKNSGGKLQIVIVQHAPQDSIDEWWKAIDGEKHLPQVKIIADPEHKVYASWGIGALSVLGLWWPPALYNLLVLGYKEGIVNTPTRKGSWRYQNSGGFAVDEQGVVRWSKIAQHPGDMCDYEDAAAKVFSS</sequence>
<dbReference type="InterPro" id="IPR036249">
    <property type="entry name" value="Thioredoxin-like_sf"/>
</dbReference>
<evidence type="ECO:0000313" key="2">
    <source>
        <dbReference type="Proteomes" id="UP000077521"/>
    </source>
</evidence>
<name>A0A177TKP0_9BASI</name>
<dbReference type="SUPFAM" id="SSF52833">
    <property type="entry name" value="Thioredoxin-like"/>
    <property type="match status" value="1"/>
</dbReference>
<organism evidence="1 2">
    <name type="scientific">Tilletia indica</name>
    <dbReference type="NCBI Taxonomy" id="43049"/>
    <lineage>
        <taxon>Eukaryota</taxon>
        <taxon>Fungi</taxon>
        <taxon>Dikarya</taxon>
        <taxon>Basidiomycota</taxon>
        <taxon>Ustilaginomycotina</taxon>
        <taxon>Exobasidiomycetes</taxon>
        <taxon>Tilletiales</taxon>
        <taxon>Tilletiaceae</taxon>
        <taxon>Tilletia</taxon>
    </lineage>
</organism>
<reference evidence="1" key="2">
    <citation type="journal article" date="2019" name="IMA Fungus">
        <title>Genome sequencing and comparison of five Tilletia species to identify candidate genes for the detection of regulated species infecting wheat.</title>
        <authorList>
            <person name="Nguyen H.D.T."/>
            <person name="Sultana T."/>
            <person name="Kesanakurti P."/>
            <person name="Hambleton S."/>
        </authorList>
    </citation>
    <scope>NUCLEOTIDE SEQUENCE</scope>
    <source>
        <strain evidence="1">DAOMC 236416</strain>
    </source>
</reference>
<dbReference type="EMBL" id="LWDF02000067">
    <property type="protein sequence ID" value="KAE8258514.1"/>
    <property type="molecule type" value="Genomic_DNA"/>
</dbReference>
<dbReference type="InterPro" id="IPR032801">
    <property type="entry name" value="PXL2A/B/C"/>
</dbReference>
<dbReference type="AlphaFoldDB" id="A0A177TKP0"/>
<accession>A0A177TKP0</accession>
<keyword evidence="2" id="KW-1185">Reference proteome</keyword>
<dbReference type="PANTHER" id="PTHR42336:SF1">
    <property type="entry name" value="ALKYL HYDROPEROXIDE REDUCTASE SUBUNIT C_ THIOL SPECIFIC ANTIOXIDANT DOMAIN-CONTAINING PROTEIN"/>
    <property type="match status" value="1"/>
</dbReference>
<gene>
    <name evidence="1" type="ORF">A4X13_0g1632</name>
</gene>
<dbReference type="Gene3D" id="3.40.30.10">
    <property type="entry name" value="Glutaredoxin"/>
    <property type="match status" value="1"/>
</dbReference>
<reference evidence="1" key="1">
    <citation type="submission" date="2016-04" db="EMBL/GenBank/DDBJ databases">
        <authorList>
            <person name="Nguyen H.D."/>
            <person name="Samba Siva P."/>
            <person name="Cullis J."/>
            <person name="Levesque C.A."/>
            <person name="Hambleton S."/>
        </authorList>
    </citation>
    <scope>NUCLEOTIDE SEQUENCE</scope>
    <source>
        <strain evidence="1">DAOMC 236416</strain>
    </source>
</reference>
<dbReference type="OrthoDB" id="40334at2759"/>
<dbReference type="PANTHER" id="PTHR42336">
    <property type="entry name" value="THIOREDOXIN DOMAIN-CONTAINING PROTEIN-RELATED"/>
    <property type="match status" value="1"/>
</dbReference>
<proteinExistence type="predicted"/>
<protein>
    <submittedName>
        <fullName evidence="1">Uncharacterized protein</fullName>
    </submittedName>
</protein>